<feature type="domain" description="SH3b" evidence="3">
    <location>
        <begin position="588"/>
        <end position="659"/>
    </location>
</feature>
<feature type="compositionally biased region" description="Pro residues" evidence="1">
    <location>
        <begin position="472"/>
        <end position="486"/>
    </location>
</feature>
<dbReference type="Pfam" id="PF08239">
    <property type="entry name" value="SH3_3"/>
    <property type="match status" value="2"/>
</dbReference>
<keyword evidence="5" id="KW-1185">Reference proteome</keyword>
<feature type="compositionally biased region" description="Polar residues" evidence="1">
    <location>
        <begin position="199"/>
        <end position="232"/>
    </location>
</feature>
<feature type="region of interest" description="Disordered" evidence="1">
    <location>
        <begin position="180"/>
        <end position="245"/>
    </location>
</feature>
<dbReference type="AlphaFoldDB" id="A0A2K8N3M7"/>
<evidence type="ECO:0000256" key="1">
    <source>
        <dbReference type="SAM" id="MobiDB-lite"/>
    </source>
</evidence>
<feature type="compositionally biased region" description="Low complexity" evidence="1">
    <location>
        <begin position="494"/>
        <end position="512"/>
    </location>
</feature>
<dbReference type="InterPro" id="IPR052354">
    <property type="entry name" value="Cell_Wall_Dynamics_Protein"/>
</dbReference>
<dbReference type="Gene3D" id="2.30.30.40">
    <property type="entry name" value="SH3 Domains"/>
    <property type="match status" value="2"/>
</dbReference>
<dbReference type="InterPro" id="IPR003646">
    <property type="entry name" value="SH3-like_bac-type"/>
</dbReference>
<feature type="compositionally biased region" description="Low complexity" evidence="1">
    <location>
        <begin position="149"/>
        <end position="160"/>
    </location>
</feature>
<dbReference type="Gene3D" id="1.10.530.10">
    <property type="match status" value="1"/>
</dbReference>
<feature type="chain" id="PRO_5014733023" description="SH3b domain-containing protein" evidence="2">
    <location>
        <begin position="28"/>
        <end position="661"/>
    </location>
</feature>
<accession>A0A2K8N3M7</accession>
<evidence type="ECO:0000313" key="4">
    <source>
        <dbReference type="EMBL" id="ATY84074.1"/>
    </source>
</evidence>
<keyword evidence="2" id="KW-0732">Signal</keyword>
<dbReference type="SMART" id="SM00287">
    <property type="entry name" value="SH3b"/>
    <property type="match status" value="2"/>
</dbReference>
<evidence type="ECO:0000259" key="3">
    <source>
        <dbReference type="PROSITE" id="PS51781"/>
    </source>
</evidence>
<feature type="region of interest" description="Disordered" evidence="1">
    <location>
        <begin position="468"/>
        <end position="543"/>
    </location>
</feature>
<dbReference type="PROSITE" id="PS51781">
    <property type="entry name" value="SH3B"/>
    <property type="match status" value="1"/>
</dbReference>
<protein>
    <recommendedName>
        <fullName evidence="3">SH3b domain-containing protein</fullName>
    </recommendedName>
</protein>
<dbReference type="OrthoDB" id="9816557at2"/>
<dbReference type="RefSeq" id="WP_100666906.1">
    <property type="nucleotide sequence ID" value="NZ_CP024955.1"/>
</dbReference>
<reference evidence="5" key="1">
    <citation type="submission" date="2017-11" db="EMBL/GenBank/DDBJ databases">
        <title>Complete Genome Sequence of Kyrpidia sp. Strain EA-1, a thermophilic, hydrogen-oxidizing Bacterium, isolated from the Azores.</title>
        <authorList>
            <person name="Reiner J.E."/>
            <person name="Lapp C.J."/>
            <person name="Bunk B."/>
            <person name="Gescher J."/>
        </authorList>
    </citation>
    <scope>NUCLEOTIDE SEQUENCE [LARGE SCALE GENOMIC DNA]</scope>
    <source>
        <strain evidence="5">EA-1</strain>
    </source>
</reference>
<dbReference type="KEGG" id="kyr:CVV65_03170"/>
<proteinExistence type="predicted"/>
<sequence length="661" mass="69830">MKRKRYLWPLLVLGTAGGVAGAHPAHAEGSYAVFQYAVRLKEFPTLTDAVAYAKLWDHSRIVNLATGEDEWDNYPAPIAKLGYWVVRHGEWVDAAWTQEQAVQKAKNVPDSVVLNALTGTVVWQHPPTTSPSQGGASGDGLSSRGETASNPTSGNSPSTPVDHPPVYAQVLPPAATATKAPANALSGGSSPGPAPGTSTKNPSPASSAKGQGTSSPGAATSSPQPGNGSGTTRVPDRPAPYGPDYYEVQGGTLLHLFGTPGAPPKAAIVVGPAPDFMRPGDIYIRDSAHRFYRRTPSGDQPVGVWEPPFETLDLRLPAKITGQEIDQFIREHHPESPLVGMGNAFVQAGQQYGVNPQYLAAHAILESGWGLSSIALDKKNLFGYGAYDGDPYNAAATFASYQDSIRFIAYFVRHQYLDSSGRWYGGSPTLDGMNVHYATDPDWAEKIASLMEQMRPYQPEDYRGVAVLPASAPQPPGPIADPPPAPANSGGTLPTPNSGQPGPGSGFPIPGSQLGDRSGVPTPLPAGLKGETTDAVNLREGPSTSTRVITVLPPSTSVTVLQRSPDGWFQVDIGGQKGWVYGQYLQLDHVLVARVDDALNVRRGPGLSFSVITQVPAGTLLTPVNNAGGKPTAVNNWYHVRLPSGQEGWVYGDYVAQAVPV</sequence>
<dbReference type="EMBL" id="CP024955">
    <property type="protein sequence ID" value="ATY84074.1"/>
    <property type="molecule type" value="Genomic_DNA"/>
</dbReference>
<dbReference type="SUPFAM" id="SSF50044">
    <property type="entry name" value="SH3-domain"/>
    <property type="match status" value="1"/>
</dbReference>
<name>A0A2K8N3M7_9BACL</name>
<feature type="signal peptide" evidence="2">
    <location>
        <begin position="1"/>
        <end position="27"/>
    </location>
</feature>
<dbReference type="InterPro" id="IPR002901">
    <property type="entry name" value="MGlyc_endo_b_GlcNAc-like_dom"/>
</dbReference>
<evidence type="ECO:0000256" key="2">
    <source>
        <dbReference type="SAM" id="SignalP"/>
    </source>
</evidence>
<dbReference type="InterPro" id="IPR036028">
    <property type="entry name" value="SH3-like_dom_sf"/>
</dbReference>
<dbReference type="PANTHER" id="PTHR34408">
    <property type="entry name" value="FAMILY PROTEIN, PUTATIVE-RELATED"/>
    <property type="match status" value="1"/>
</dbReference>
<dbReference type="PANTHER" id="PTHR34408:SF1">
    <property type="entry name" value="GLYCOSYL HYDROLASE FAMILY 19 DOMAIN-CONTAINING PROTEIN HI_1415"/>
    <property type="match status" value="1"/>
</dbReference>
<feature type="region of interest" description="Disordered" evidence="1">
    <location>
        <begin position="124"/>
        <end position="167"/>
    </location>
</feature>
<dbReference type="GO" id="GO:0004040">
    <property type="term" value="F:amidase activity"/>
    <property type="evidence" value="ECO:0007669"/>
    <property type="project" value="InterPro"/>
</dbReference>
<dbReference type="Proteomes" id="UP000231932">
    <property type="component" value="Chromosome"/>
</dbReference>
<dbReference type="SMART" id="SM00047">
    <property type="entry name" value="LYZ2"/>
    <property type="match status" value="1"/>
</dbReference>
<evidence type="ECO:0000313" key="5">
    <source>
        <dbReference type="Proteomes" id="UP000231932"/>
    </source>
</evidence>
<dbReference type="Pfam" id="PF01832">
    <property type="entry name" value="Glucosaminidase"/>
    <property type="match status" value="1"/>
</dbReference>
<organism evidence="4 5">
    <name type="scientific">Kyrpidia spormannii</name>
    <dbReference type="NCBI Taxonomy" id="2055160"/>
    <lineage>
        <taxon>Bacteria</taxon>
        <taxon>Bacillati</taxon>
        <taxon>Bacillota</taxon>
        <taxon>Bacilli</taxon>
        <taxon>Bacillales</taxon>
        <taxon>Alicyclobacillaceae</taxon>
        <taxon>Kyrpidia</taxon>
    </lineage>
</organism>
<gene>
    <name evidence="4" type="ORF">CVV65_03170</name>
</gene>